<dbReference type="EMBL" id="UYSU01000289">
    <property type="protein sequence ID" value="VDL85582.1"/>
    <property type="molecule type" value="Genomic_DNA"/>
</dbReference>
<gene>
    <name evidence="1" type="ORF">SSLN_LOCUS425</name>
</gene>
<keyword evidence="2" id="KW-1185">Reference proteome</keyword>
<evidence type="ECO:0000313" key="2">
    <source>
        <dbReference type="Proteomes" id="UP000275846"/>
    </source>
</evidence>
<dbReference type="AlphaFoldDB" id="A0A183S877"/>
<proteinExistence type="predicted"/>
<accession>A0A183S877</accession>
<dbReference type="WBParaSite" id="SSLN_0000044401-mRNA-1">
    <property type="protein sequence ID" value="SSLN_0000044401-mRNA-1"/>
    <property type="gene ID" value="SSLN_0000044401"/>
</dbReference>
<organism evidence="3">
    <name type="scientific">Schistocephalus solidus</name>
    <name type="common">Tapeworm</name>
    <dbReference type="NCBI Taxonomy" id="70667"/>
    <lineage>
        <taxon>Eukaryota</taxon>
        <taxon>Metazoa</taxon>
        <taxon>Spiralia</taxon>
        <taxon>Lophotrochozoa</taxon>
        <taxon>Platyhelminthes</taxon>
        <taxon>Cestoda</taxon>
        <taxon>Eucestoda</taxon>
        <taxon>Diphyllobothriidea</taxon>
        <taxon>Diphyllobothriidae</taxon>
        <taxon>Schistocephalus</taxon>
    </lineage>
</organism>
<evidence type="ECO:0000313" key="1">
    <source>
        <dbReference type="EMBL" id="VDL85582.1"/>
    </source>
</evidence>
<protein>
    <submittedName>
        <fullName evidence="1 3">Uncharacterized protein</fullName>
    </submittedName>
</protein>
<reference evidence="3" key="1">
    <citation type="submission" date="2016-06" db="UniProtKB">
        <authorList>
            <consortium name="WormBaseParasite"/>
        </authorList>
    </citation>
    <scope>IDENTIFICATION</scope>
</reference>
<reference evidence="1 2" key="2">
    <citation type="submission" date="2018-11" db="EMBL/GenBank/DDBJ databases">
        <authorList>
            <consortium name="Pathogen Informatics"/>
        </authorList>
    </citation>
    <scope>NUCLEOTIDE SEQUENCE [LARGE SCALE GENOMIC DNA]</scope>
    <source>
        <strain evidence="1 2">NST_G2</strain>
    </source>
</reference>
<name>A0A183S877_SCHSO</name>
<sequence length="123" mass="13695">MLAYGSCIARKTPVFAINLLNQRGHLNTTICANDHGKSVRQPNIRRAQTSSDALPQEQRPVTRSTAVRLYESSVVHNDRAGHQNTPADYSERNAMDLFFRPTSANSSDSEDCISLSDFVLNEE</sequence>
<evidence type="ECO:0000313" key="3">
    <source>
        <dbReference type="WBParaSite" id="SSLN_0000044401-mRNA-1"/>
    </source>
</evidence>
<dbReference type="Proteomes" id="UP000275846">
    <property type="component" value="Unassembled WGS sequence"/>
</dbReference>